<gene>
    <name evidence="1" type="ORF">FGG12_06070</name>
</gene>
<name>A0ABY3EST2_9BURK</name>
<dbReference type="Proteomes" id="UP000318943">
    <property type="component" value="Unassembled WGS sequence"/>
</dbReference>
<proteinExistence type="predicted"/>
<sequence>MKYFDRTGASIPPEKWQEHRADTEYVDVRKFDNHAVRIGVEWVGKCKDRDALYAYLVPIFKLIFQTNVDGRWISDPTDGKTFATEKEAIKAYDDAVVRWTESERDDDGNVVEVGNIYTPPDLDAPTVSDTAISTVSTGDDDVGVW</sequence>
<dbReference type="EMBL" id="VCIZ01000002">
    <property type="protein sequence ID" value="TSP14034.1"/>
    <property type="molecule type" value="Genomic_DNA"/>
</dbReference>
<organism evidence="1 2">
    <name type="scientific">Cupriavidus campinensis</name>
    <dbReference type="NCBI Taxonomy" id="151783"/>
    <lineage>
        <taxon>Bacteria</taxon>
        <taxon>Pseudomonadati</taxon>
        <taxon>Pseudomonadota</taxon>
        <taxon>Betaproteobacteria</taxon>
        <taxon>Burkholderiales</taxon>
        <taxon>Burkholderiaceae</taxon>
        <taxon>Cupriavidus</taxon>
    </lineage>
</organism>
<accession>A0ABY3EST2</accession>
<evidence type="ECO:0000313" key="1">
    <source>
        <dbReference type="EMBL" id="TSP14034.1"/>
    </source>
</evidence>
<evidence type="ECO:0000313" key="2">
    <source>
        <dbReference type="Proteomes" id="UP000318943"/>
    </source>
</evidence>
<protein>
    <submittedName>
        <fullName evidence="1">Uncharacterized protein</fullName>
    </submittedName>
</protein>
<keyword evidence="2" id="KW-1185">Reference proteome</keyword>
<dbReference type="RefSeq" id="WP_144196727.1">
    <property type="nucleotide sequence ID" value="NZ_VCIZ01000002.1"/>
</dbReference>
<reference evidence="1 2" key="1">
    <citation type="submission" date="2019-05" db="EMBL/GenBank/DDBJ databases">
        <title>Whole genome sequence analysis of Cupriavidus campinensis S14E4C strain.</title>
        <authorList>
            <person name="Abbaszade G."/>
            <person name="Szabo A."/>
            <person name="Toumi M."/>
            <person name="Toth E."/>
        </authorList>
    </citation>
    <scope>NUCLEOTIDE SEQUENCE [LARGE SCALE GENOMIC DNA]</scope>
    <source>
        <strain evidence="1 2">S14E4C</strain>
    </source>
</reference>
<comment type="caution">
    <text evidence="1">The sequence shown here is derived from an EMBL/GenBank/DDBJ whole genome shotgun (WGS) entry which is preliminary data.</text>
</comment>